<evidence type="ECO:0000256" key="3">
    <source>
        <dbReference type="ARBA" id="ARBA00023125"/>
    </source>
</evidence>
<evidence type="ECO:0000313" key="6">
    <source>
        <dbReference type="EMBL" id="OPH34898.1"/>
    </source>
</evidence>
<dbReference type="RefSeq" id="WP_062501274.1">
    <property type="nucleotide sequence ID" value="NZ_MXAN01000078.1"/>
</dbReference>
<protein>
    <recommendedName>
        <fullName evidence="5">HTH lysR-type domain-containing protein</fullName>
    </recommendedName>
</protein>
<dbReference type="GO" id="GO:0003700">
    <property type="term" value="F:DNA-binding transcription factor activity"/>
    <property type="evidence" value="ECO:0007669"/>
    <property type="project" value="InterPro"/>
</dbReference>
<keyword evidence="2" id="KW-0805">Transcription regulation</keyword>
<organism evidence="6 7">
    <name type="scientific">Moraxella lacunata</name>
    <dbReference type="NCBI Taxonomy" id="477"/>
    <lineage>
        <taxon>Bacteria</taxon>
        <taxon>Pseudomonadati</taxon>
        <taxon>Pseudomonadota</taxon>
        <taxon>Gammaproteobacteria</taxon>
        <taxon>Moraxellales</taxon>
        <taxon>Moraxellaceae</taxon>
        <taxon>Moraxella</taxon>
    </lineage>
</organism>
<evidence type="ECO:0000259" key="5">
    <source>
        <dbReference type="PROSITE" id="PS50931"/>
    </source>
</evidence>
<accession>A0A1V4GR64</accession>
<feature type="domain" description="HTH lysR-type" evidence="5">
    <location>
        <begin position="7"/>
        <end position="64"/>
    </location>
</feature>
<dbReference type="InterPro" id="IPR050389">
    <property type="entry name" value="LysR-type_TF"/>
</dbReference>
<dbReference type="EMBL" id="MXAN01000078">
    <property type="protein sequence ID" value="OPH34898.1"/>
    <property type="molecule type" value="Genomic_DNA"/>
</dbReference>
<dbReference type="AlphaFoldDB" id="A0A1V4GR64"/>
<dbReference type="InterPro" id="IPR005119">
    <property type="entry name" value="LysR_subst-bd"/>
</dbReference>
<reference evidence="7" key="1">
    <citation type="submission" date="2017-03" db="EMBL/GenBank/DDBJ databases">
        <title>Draft genome sequence of Moraxella equi CCUG 4950T type strain.</title>
        <authorList>
            <person name="Salva-Serra F."/>
            <person name="Engstrom-Jakobsson H."/>
            <person name="Thorell K."/>
            <person name="Jaen-Luchoro D."/>
            <person name="Gonzales-Siles L."/>
            <person name="Karlsson R."/>
            <person name="Yazdan S."/>
            <person name="Boulund F."/>
            <person name="Johnning A."/>
            <person name="Engstrand L."/>
            <person name="Kristiansson E."/>
            <person name="Moore E."/>
        </authorList>
    </citation>
    <scope>NUCLEOTIDE SEQUENCE [LARGE SCALE GENOMIC DNA]</scope>
    <source>
        <strain evidence="7">CCUG 4441</strain>
    </source>
</reference>
<dbReference type="InterPro" id="IPR000847">
    <property type="entry name" value="LysR_HTH_N"/>
</dbReference>
<dbReference type="InterPro" id="IPR036390">
    <property type="entry name" value="WH_DNA-bd_sf"/>
</dbReference>
<name>A0A1V4GR64_MORLA</name>
<dbReference type="SUPFAM" id="SSF46785">
    <property type="entry name" value="Winged helix' DNA-binding domain"/>
    <property type="match status" value="1"/>
</dbReference>
<dbReference type="Pfam" id="PF00126">
    <property type="entry name" value="HTH_1"/>
    <property type="match status" value="1"/>
</dbReference>
<evidence type="ECO:0000256" key="4">
    <source>
        <dbReference type="ARBA" id="ARBA00023163"/>
    </source>
</evidence>
<dbReference type="PANTHER" id="PTHR30118">
    <property type="entry name" value="HTH-TYPE TRANSCRIPTIONAL REGULATOR LEUO-RELATED"/>
    <property type="match status" value="1"/>
</dbReference>
<dbReference type="PANTHER" id="PTHR30118:SF15">
    <property type="entry name" value="TRANSCRIPTIONAL REGULATORY PROTEIN"/>
    <property type="match status" value="1"/>
</dbReference>
<evidence type="ECO:0000313" key="7">
    <source>
        <dbReference type="Proteomes" id="UP000191025"/>
    </source>
</evidence>
<dbReference type="Proteomes" id="UP000191025">
    <property type="component" value="Unassembled WGS sequence"/>
</dbReference>
<comment type="similarity">
    <text evidence="1">Belongs to the LysR transcriptional regulatory family.</text>
</comment>
<dbReference type="Pfam" id="PF03466">
    <property type="entry name" value="LysR_substrate"/>
    <property type="match status" value="1"/>
</dbReference>
<dbReference type="GO" id="GO:0003677">
    <property type="term" value="F:DNA binding"/>
    <property type="evidence" value="ECO:0007669"/>
    <property type="project" value="UniProtKB-KW"/>
</dbReference>
<keyword evidence="3" id="KW-0238">DNA-binding</keyword>
<dbReference type="Gene3D" id="3.40.190.10">
    <property type="entry name" value="Periplasmic binding protein-like II"/>
    <property type="match status" value="2"/>
</dbReference>
<sequence length="305" mass="33882">MGDLNNLDLNLLKALHALLQEKNVSRAARRLNLTQPAVSLMLAKLRHRFGDPLFIRTAHGMIPTTRAESLYEPVCQILDSISLLVAPTDFDPKELTTTFKIAGTENGIRTLGIPFALNIATLAPNVKVAFFPIQGQDLTQNLADGVWDLAIMGAEQLGDSLHFEPLIFERYLCAVRHDHPVLTEHWDIDRFCTLEFVITAYHGGHFTGATDDALAQLGKTRTVKFSVGHFSLLPDLLKNSDLATVAPAHFLEQCPDLTVLELPFAIDGYQKVMAWHAKSHYDPVQMWFRQVMKDVAGEIGGFQAA</sequence>
<keyword evidence="4" id="KW-0804">Transcription</keyword>
<dbReference type="SUPFAM" id="SSF53850">
    <property type="entry name" value="Periplasmic binding protein-like II"/>
    <property type="match status" value="1"/>
</dbReference>
<dbReference type="PROSITE" id="PS50931">
    <property type="entry name" value="HTH_LYSR"/>
    <property type="match status" value="1"/>
</dbReference>
<gene>
    <name evidence="6" type="ORF">B5J94_10445</name>
</gene>
<dbReference type="InterPro" id="IPR036388">
    <property type="entry name" value="WH-like_DNA-bd_sf"/>
</dbReference>
<dbReference type="Gene3D" id="1.10.10.10">
    <property type="entry name" value="Winged helix-like DNA-binding domain superfamily/Winged helix DNA-binding domain"/>
    <property type="match status" value="1"/>
</dbReference>
<evidence type="ECO:0000256" key="2">
    <source>
        <dbReference type="ARBA" id="ARBA00023015"/>
    </source>
</evidence>
<dbReference type="PRINTS" id="PR00039">
    <property type="entry name" value="HTHLYSR"/>
</dbReference>
<comment type="caution">
    <text evidence="6">The sequence shown here is derived from an EMBL/GenBank/DDBJ whole genome shotgun (WGS) entry which is preliminary data.</text>
</comment>
<evidence type="ECO:0000256" key="1">
    <source>
        <dbReference type="ARBA" id="ARBA00009437"/>
    </source>
</evidence>
<proteinExistence type="inferred from homology"/>